<evidence type="ECO:0000313" key="1">
    <source>
        <dbReference type="EMBL" id="GGH48355.1"/>
    </source>
</evidence>
<name>A0ABQ1Z5A7_9BACT</name>
<accession>A0ABQ1Z5A7</accession>
<proteinExistence type="predicted"/>
<sequence>MTYKPISQLLYDERACKIIFELVTTGCGPTQFGHAEDSELGYLTLWEKYGSGSTRHIHIMHDGLIEHYYGDQLEPLGNIFELVDQIRMLGYSA</sequence>
<comment type="caution">
    <text evidence="1">The sequence shown here is derived from an EMBL/GenBank/DDBJ whole genome shotgun (WGS) entry which is preliminary data.</text>
</comment>
<evidence type="ECO:0000313" key="2">
    <source>
        <dbReference type="Proteomes" id="UP000600214"/>
    </source>
</evidence>
<dbReference type="Proteomes" id="UP000600214">
    <property type="component" value="Unassembled WGS sequence"/>
</dbReference>
<keyword evidence="2" id="KW-1185">Reference proteome</keyword>
<protein>
    <submittedName>
        <fullName evidence="1">Uncharacterized protein</fullName>
    </submittedName>
</protein>
<dbReference type="EMBL" id="BMIA01000004">
    <property type="protein sequence ID" value="GGH48355.1"/>
    <property type="molecule type" value="Genomic_DNA"/>
</dbReference>
<gene>
    <name evidence="1" type="ORF">GCM10007423_49480</name>
</gene>
<organism evidence="1 2">
    <name type="scientific">Dyadobacter endophyticus</name>
    <dbReference type="NCBI Taxonomy" id="1749036"/>
    <lineage>
        <taxon>Bacteria</taxon>
        <taxon>Pseudomonadati</taxon>
        <taxon>Bacteroidota</taxon>
        <taxon>Cytophagia</taxon>
        <taxon>Cytophagales</taxon>
        <taxon>Spirosomataceae</taxon>
        <taxon>Dyadobacter</taxon>
    </lineage>
</organism>
<reference evidence="2" key="1">
    <citation type="journal article" date="2019" name="Int. J. Syst. Evol. Microbiol.">
        <title>The Global Catalogue of Microorganisms (GCM) 10K type strain sequencing project: providing services to taxonomists for standard genome sequencing and annotation.</title>
        <authorList>
            <consortium name="The Broad Institute Genomics Platform"/>
            <consortium name="The Broad Institute Genome Sequencing Center for Infectious Disease"/>
            <person name="Wu L."/>
            <person name="Ma J."/>
        </authorList>
    </citation>
    <scope>NUCLEOTIDE SEQUENCE [LARGE SCALE GENOMIC DNA]</scope>
    <source>
        <strain evidence="2">CGMCC 1.15288</strain>
    </source>
</reference>